<evidence type="ECO:0000256" key="4">
    <source>
        <dbReference type="ARBA" id="ARBA00023212"/>
    </source>
</evidence>
<dbReference type="Pfam" id="PF14886">
    <property type="entry name" value="FAM183"/>
    <property type="match status" value="1"/>
</dbReference>
<evidence type="ECO:0000256" key="5">
    <source>
        <dbReference type="ARBA" id="ARBA00023273"/>
    </source>
</evidence>
<dbReference type="AlphaFoldDB" id="A0A8C5F031"/>
<evidence type="ECO:0000313" key="8">
    <source>
        <dbReference type="Proteomes" id="UP000694680"/>
    </source>
</evidence>
<dbReference type="Proteomes" id="UP000694680">
    <property type="component" value="Chromosome 4"/>
</dbReference>
<keyword evidence="5" id="KW-0966">Cell projection</keyword>
<organism evidence="7 8">
    <name type="scientific">Gouania willdenowi</name>
    <name type="common">Blunt-snouted clingfish</name>
    <name type="synonym">Lepadogaster willdenowi</name>
    <dbReference type="NCBI Taxonomy" id="441366"/>
    <lineage>
        <taxon>Eukaryota</taxon>
        <taxon>Metazoa</taxon>
        <taxon>Chordata</taxon>
        <taxon>Craniata</taxon>
        <taxon>Vertebrata</taxon>
        <taxon>Euteleostomi</taxon>
        <taxon>Actinopterygii</taxon>
        <taxon>Neopterygii</taxon>
        <taxon>Teleostei</taxon>
        <taxon>Neoteleostei</taxon>
        <taxon>Acanthomorphata</taxon>
        <taxon>Ovalentaria</taxon>
        <taxon>Blenniimorphae</taxon>
        <taxon>Blenniiformes</taxon>
        <taxon>Gobiesocoidei</taxon>
        <taxon>Gobiesocidae</taxon>
        <taxon>Gobiesocinae</taxon>
        <taxon>Gouania</taxon>
    </lineage>
</organism>
<dbReference type="RefSeq" id="XP_028299561.1">
    <property type="nucleotide sequence ID" value="XM_028443760.1"/>
</dbReference>
<evidence type="ECO:0000256" key="1">
    <source>
        <dbReference type="ARBA" id="ARBA00004138"/>
    </source>
</evidence>
<gene>
    <name evidence="7" type="primary">cfap144</name>
</gene>
<proteinExistence type="inferred from homology"/>
<dbReference type="OrthoDB" id="446290at2759"/>
<protein>
    <recommendedName>
        <fullName evidence="9">Protein FAM183A</fullName>
    </recommendedName>
</protein>
<dbReference type="GeneID" id="114461569"/>
<dbReference type="PANTHER" id="PTHR33865">
    <property type="entry name" value="PROTEIN FAM183B"/>
    <property type="match status" value="1"/>
</dbReference>
<comment type="similarity">
    <text evidence="6">Belongs to the CFAP144 family.</text>
</comment>
<reference evidence="7" key="2">
    <citation type="submission" date="2025-08" db="UniProtKB">
        <authorList>
            <consortium name="Ensembl"/>
        </authorList>
    </citation>
    <scope>IDENTIFICATION</scope>
</reference>
<reference evidence="7" key="3">
    <citation type="submission" date="2025-09" db="UniProtKB">
        <authorList>
            <consortium name="Ensembl"/>
        </authorList>
    </citation>
    <scope>IDENTIFICATION</scope>
</reference>
<sequence length="138" mass="16253">MTEREKPDLVHLNAIHREMIKKEQKLQKIHTEFNINPHRKLHILPEKPMSRKSTDAIAENTEFLNMFHKAHEVPSQKYSNPITESQEIGWISTPLIPANRKDERFNFCRKVTDVTKHQEMALRSSSSILKNPKKTEMK</sequence>
<evidence type="ECO:0000256" key="2">
    <source>
        <dbReference type="ARBA" id="ARBA00004245"/>
    </source>
</evidence>
<reference evidence="7" key="1">
    <citation type="submission" date="2020-06" db="EMBL/GenBank/DDBJ databases">
        <authorList>
            <consortium name="Wellcome Sanger Institute Data Sharing"/>
        </authorList>
    </citation>
    <scope>NUCLEOTIDE SEQUENCE [LARGE SCALE GENOMIC DNA]</scope>
</reference>
<evidence type="ECO:0000256" key="6">
    <source>
        <dbReference type="ARBA" id="ARBA00034777"/>
    </source>
</evidence>
<dbReference type="GO" id="GO:0005856">
    <property type="term" value="C:cytoskeleton"/>
    <property type="evidence" value="ECO:0007669"/>
    <property type="project" value="UniProtKB-SubCell"/>
</dbReference>
<dbReference type="InterPro" id="IPR029214">
    <property type="entry name" value="CFAP144"/>
</dbReference>
<keyword evidence="3" id="KW-0963">Cytoplasm</keyword>
<dbReference type="Ensembl" id="ENSGWIT00000028758.1">
    <property type="protein sequence ID" value="ENSGWIP00000026328.1"/>
    <property type="gene ID" value="ENSGWIG00000013825.1"/>
</dbReference>
<accession>A0A8C5F031</accession>
<dbReference type="CTD" id="440585"/>
<evidence type="ECO:0000256" key="3">
    <source>
        <dbReference type="ARBA" id="ARBA00022490"/>
    </source>
</evidence>
<comment type="subcellular location">
    <subcellularLocation>
        <location evidence="1">Cell projection</location>
        <location evidence="1">Cilium</location>
    </subcellularLocation>
    <subcellularLocation>
        <location evidence="2">Cytoplasm</location>
        <location evidence="2">Cytoskeleton</location>
    </subcellularLocation>
</comment>
<keyword evidence="8" id="KW-1185">Reference proteome</keyword>
<dbReference type="PANTHER" id="PTHR33865:SF3">
    <property type="entry name" value="PROTEIN FAM183B"/>
    <property type="match status" value="1"/>
</dbReference>
<evidence type="ECO:0008006" key="9">
    <source>
        <dbReference type="Google" id="ProtNLM"/>
    </source>
</evidence>
<evidence type="ECO:0000313" key="7">
    <source>
        <dbReference type="Ensembl" id="ENSGWIP00000026328.1"/>
    </source>
</evidence>
<keyword evidence="4" id="KW-0206">Cytoskeleton</keyword>
<dbReference type="GO" id="GO:0097546">
    <property type="term" value="C:ciliary base"/>
    <property type="evidence" value="ECO:0007669"/>
    <property type="project" value="TreeGrafter"/>
</dbReference>
<name>A0A8C5F031_GOUWI</name>